<protein>
    <submittedName>
        <fullName evidence="1">Glutaminyl-peptide cyclotransferase</fullName>
    </submittedName>
</protein>
<dbReference type="PANTHER" id="PTHR31270:SF1">
    <property type="entry name" value="GLUTAMINYL-PEPTIDE CYCLOTRANSFERASE"/>
    <property type="match status" value="1"/>
</dbReference>
<dbReference type="InterPro" id="IPR011044">
    <property type="entry name" value="Quino_amine_DH_bsu"/>
</dbReference>
<keyword evidence="1" id="KW-0808">Transferase</keyword>
<dbReference type="RefSeq" id="WP_111540999.1">
    <property type="nucleotide sequence ID" value="NZ_QKYV01000004.1"/>
</dbReference>
<dbReference type="EMBL" id="QKYV01000004">
    <property type="protein sequence ID" value="PZW40631.1"/>
    <property type="molecule type" value="Genomic_DNA"/>
</dbReference>
<evidence type="ECO:0000313" key="1">
    <source>
        <dbReference type="EMBL" id="PZW40631.1"/>
    </source>
</evidence>
<evidence type="ECO:0000313" key="2">
    <source>
        <dbReference type="Proteomes" id="UP000249542"/>
    </source>
</evidence>
<dbReference type="Pfam" id="PF05096">
    <property type="entry name" value="Glu_cyclase_2"/>
    <property type="match status" value="1"/>
</dbReference>
<dbReference type="AlphaFoldDB" id="A0A2W7I127"/>
<comment type="caution">
    <text evidence="1">The sequence shown here is derived from an EMBL/GenBank/DDBJ whole genome shotgun (WGS) entry which is preliminary data.</text>
</comment>
<dbReference type="InterPro" id="IPR007788">
    <property type="entry name" value="QCT"/>
</dbReference>
<reference evidence="1 2" key="1">
    <citation type="submission" date="2018-06" db="EMBL/GenBank/DDBJ databases">
        <title>Genomic Encyclopedia of Archaeal and Bacterial Type Strains, Phase II (KMG-II): from individual species to whole genera.</title>
        <authorList>
            <person name="Goeker M."/>
        </authorList>
    </citation>
    <scope>NUCLEOTIDE SEQUENCE [LARGE SCALE GENOMIC DNA]</scope>
    <source>
        <strain evidence="1 2">DSM 15361</strain>
    </source>
</reference>
<dbReference type="SUPFAM" id="SSF50969">
    <property type="entry name" value="YVTN repeat-like/Quinoprotein amine dehydrogenase"/>
    <property type="match status" value="1"/>
</dbReference>
<proteinExistence type="predicted"/>
<name>A0A2W7I127_9FLAO</name>
<dbReference type="InterPro" id="IPR015943">
    <property type="entry name" value="WD40/YVTN_repeat-like_dom_sf"/>
</dbReference>
<dbReference type="PANTHER" id="PTHR31270">
    <property type="entry name" value="GLUTAMINYL-PEPTIDE CYCLOTRANSFERASE"/>
    <property type="match status" value="1"/>
</dbReference>
<dbReference type="Proteomes" id="UP000249542">
    <property type="component" value="Unassembled WGS sequence"/>
</dbReference>
<organism evidence="1 2">
    <name type="scientific">Mesonia algae</name>
    <dbReference type="NCBI Taxonomy" id="213248"/>
    <lineage>
        <taxon>Bacteria</taxon>
        <taxon>Pseudomonadati</taxon>
        <taxon>Bacteroidota</taxon>
        <taxon>Flavobacteriia</taxon>
        <taxon>Flavobacteriales</taxon>
        <taxon>Flavobacteriaceae</taxon>
        <taxon>Mesonia</taxon>
    </lineage>
</organism>
<sequence>MQFYKPLSIILLTSTLLSCGDSLEMKKESISLQIDSKNEKIQAGDAINLKLNNPKDIQIDSVQYFYKDQKLGSSALSESISVPLEKPLGRNMLKAKVFIGGESFDIQKELVLHHNKAPKIYTYEVVNTYPHDSNAFTQGLEFYNDTLYEGTGRNAQSTLRKLNYETGEVLQKVKLKDIYFGEGISILNDKIYQLTWRSGEGIIYDVNNLKKLKTFSYSESKEGWGLCNDGKKLYKSDGTEKIWILNPETLEEESYFQPVTHTSLSTKLNELEWVEGKIYANTWQKDGIAIINPISGAIEGIIDMRGLRDQLGNSKNIAGQENVLNGIAYNKTTKKLYVTGKNWDKLFEIKIKEK</sequence>
<keyword evidence="2" id="KW-1185">Reference proteome</keyword>
<dbReference type="Gene3D" id="2.130.10.10">
    <property type="entry name" value="YVTN repeat-like/Quinoprotein amine dehydrogenase"/>
    <property type="match status" value="1"/>
</dbReference>
<accession>A0A2W7I127</accession>
<dbReference type="GO" id="GO:0016603">
    <property type="term" value="F:glutaminyl-peptide cyclotransferase activity"/>
    <property type="evidence" value="ECO:0007669"/>
    <property type="project" value="InterPro"/>
</dbReference>
<dbReference type="PROSITE" id="PS51257">
    <property type="entry name" value="PROKAR_LIPOPROTEIN"/>
    <property type="match status" value="1"/>
</dbReference>
<gene>
    <name evidence="1" type="ORF">LX95_01698</name>
</gene>